<accession>A0A3B0XLU4</accession>
<dbReference type="Gene3D" id="3.40.50.410">
    <property type="entry name" value="von Willebrand factor, type A domain"/>
    <property type="match status" value="1"/>
</dbReference>
<sequence length="799" mass="88334">MLALSTAVLKTIQGEAVALQNVNVQAALTDLMSNVSITQNYKNNENTNIEAVYTFALPLDAVLLDLTVTLGEKVLKGKIVEKKQAEVSYEEAITDGNSAIMLEQSQPGLFTMNVGNILAGESISIKFHYGALHSYQNKSLRFMLPTTLAPRYGDPLQGGLDPHQVPEHKMTADYGFSLSVVIKGMLLSSDITCPTHPVCIQSENEQVVISLQKEIATMDRDLVLNFDNIKASASTARVEKDYHGYVALASFHCNFNIAEDSAPRSFKIVVDCSGSMSGDSIDQARTALNRILDSLRDGDYLNIIKFGSHYDILSDEQLCINKENRIRIENYIQNIDANMGGTEMDDALTATYQISSQMDMAHDVLLITDGEVWNEAELINNAKNSHHRIFTIGVGSSVAENIVRGLADATGGACELVTPNESMADKIHRHFKRMHTPRAKAVNVAWSQNKNSNAPTRCTPGKIRSVYAGDTLHVFGWFNEAPEGHMQLDVTLPDGTLLTDKSRYAPMVEKNEDYFLTRMGTASLLKNESTIEDHIKAEMAVEYQLMTQWTNYLVVHVRIKDKAAELPELRTVPQTLAAGWGGTGSIAGSIMSECDATLDMSSVDFSESPVLHQAAPASIKKTEIHKLKKSRAVRRKTPPSTPAPVIPEEIIEETSVQVPEHTPEHTPESIIFENEIHLEDVLALQELISQQIITLAINLNEKINQLGEKGIASIKLADFKSLGAPDIAIDILESFPDSARSETDIVLSFFSILLDFSHRKYFDKQAIRTITWAYKRSVVNKSLSHEMKLELTCLLEDAI</sequence>
<dbReference type="PANTHER" id="PTHR45737:SF6">
    <property type="entry name" value="VON WILLEBRAND FACTOR A DOMAIN-CONTAINING PROTEIN 5A"/>
    <property type="match status" value="1"/>
</dbReference>
<evidence type="ECO:0000259" key="2">
    <source>
        <dbReference type="PROSITE" id="PS51468"/>
    </source>
</evidence>
<dbReference type="Pfam" id="PF08487">
    <property type="entry name" value="VIT"/>
    <property type="match status" value="1"/>
</dbReference>
<dbReference type="Pfam" id="PF13768">
    <property type="entry name" value="VWA_3"/>
    <property type="match status" value="1"/>
</dbReference>
<dbReference type="PROSITE" id="PS50234">
    <property type="entry name" value="VWFA"/>
    <property type="match status" value="1"/>
</dbReference>
<organism evidence="3">
    <name type="scientific">hydrothermal vent metagenome</name>
    <dbReference type="NCBI Taxonomy" id="652676"/>
    <lineage>
        <taxon>unclassified sequences</taxon>
        <taxon>metagenomes</taxon>
        <taxon>ecological metagenomes</taxon>
    </lineage>
</organism>
<dbReference type="SMART" id="SM00327">
    <property type="entry name" value="VWA"/>
    <property type="match status" value="1"/>
</dbReference>
<protein>
    <submittedName>
        <fullName evidence="3">Uncharacterized protein</fullName>
    </submittedName>
</protein>
<feature type="domain" description="VIT" evidence="2">
    <location>
        <begin position="3"/>
        <end position="131"/>
    </location>
</feature>
<dbReference type="PANTHER" id="PTHR45737">
    <property type="entry name" value="VON WILLEBRAND FACTOR A DOMAIN-CONTAINING PROTEIN 5A"/>
    <property type="match status" value="1"/>
</dbReference>
<feature type="domain" description="VWFA" evidence="1">
    <location>
        <begin position="265"/>
        <end position="434"/>
    </location>
</feature>
<name>A0A3B0XLU4_9ZZZZ</name>
<proteinExistence type="predicted"/>
<dbReference type="InterPro" id="IPR013694">
    <property type="entry name" value="VIT"/>
</dbReference>
<evidence type="ECO:0000313" key="3">
    <source>
        <dbReference type="EMBL" id="VAW69288.1"/>
    </source>
</evidence>
<evidence type="ECO:0000259" key="1">
    <source>
        <dbReference type="PROSITE" id="PS50234"/>
    </source>
</evidence>
<gene>
    <name evidence="3" type="ORF">MNBD_GAMMA10-2593</name>
</gene>
<dbReference type="PROSITE" id="PS51468">
    <property type="entry name" value="VIT"/>
    <property type="match status" value="1"/>
</dbReference>
<dbReference type="InterPro" id="IPR002035">
    <property type="entry name" value="VWF_A"/>
</dbReference>
<reference evidence="3" key="1">
    <citation type="submission" date="2018-06" db="EMBL/GenBank/DDBJ databases">
        <authorList>
            <person name="Zhirakovskaya E."/>
        </authorList>
    </citation>
    <scope>NUCLEOTIDE SEQUENCE</scope>
</reference>
<dbReference type="EMBL" id="UOFJ01000410">
    <property type="protein sequence ID" value="VAW69288.1"/>
    <property type="molecule type" value="Genomic_DNA"/>
</dbReference>
<dbReference type="AlphaFoldDB" id="A0A3B0XLU4"/>
<dbReference type="InterPro" id="IPR036465">
    <property type="entry name" value="vWFA_dom_sf"/>
</dbReference>
<dbReference type="SUPFAM" id="SSF53300">
    <property type="entry name" value="vWA-like"/>
    <property type="match status" value="1"/>
</dbReference>
<dbReference type="SMART" id="SM00609">
    <property type="entry name" value="VIT"/>
    <property type="match status" value="1"/>
</dbReference>